<accession>A0A2T3KUK5</accession>
<evidence type="ECO:0000256" key="3">
    <source>
        <dbReference type="ARBA" id="ARBA00022679"/>
    </source>
</evidence>
<dbReference type="InterPro" id="IPR029063">
    <property type="entry name" value="SAM-dependent_MTases_sf"/>
</dbReference>
<dbReference type="GO" id="GO:0032259">
    <property type="term" value="P:methylation"/>
    <property type="evidence" value="ECO:0007669"/>
    <property type="project" value="UniProtKB-KW"/>
</dbReference>
<evidence type="ECO:0000256" key="6">
    <source>
        <dbReference type="PIRSR" id="PIRSR003085-1"/>
    </source>
</evidence>
<dbReference type="Gene3D" id="3.40.50.150">
    <property type="entry name" value="Vaccinia Virus protein VP39"/>
    <property type="match status" value="1"/>
</dbReference>
<dbReference type="Proteomes" id="UP000240530">
    <property type="component" value="Unassembled WGS sequence"/>
</dbReference>
<sequence length="412" mass="47158">MLRSELQQSTTSVSASDHASRKLLFTVLNQLSNAGLSVSDPMEGTVFFGDKQASLQANIVVHNPLFYKRLLSDGSIGAGEAYIEGWWDSPNLTNVVRVLAKNLTTLDKLEAKMGWVSKLSSQVSHFLRKNNKQNARKNISAHYDLGNDLYRHFLDPSMLYSSAIYLNDHDSLEQAQWNKMDRLCRQLKLTSDDHLLEIGTGWGGMAIHAAKHYGCRVTTTTISEQQYLWAKQQVEQAGLSDRITLLMDDYRDLTGQYDKLVSIEMIEAVGKQYLKTYIEKCQSLLKPNGLMAIQAITIADQRYASYSRSVDFIQKHIFPGGFLPSVTVLLDNLTQHSDFVIRDIKDIGLDYAKTLEDWRDQFDANATQLEKYGYDERFMRMWRFYFAYCEGGFLERTISTIQFVASRPQWRE</sequence>
<dbReference type="EMBL" id="PYNS01000012">
    <property type="protein sequence ID" value="PSV10413.1"/>
    <property type="molecule type" value="Genomic_DNA"/>
</dbReference>
<dbReference type="Pfam" id="PF02353">
    <property type="entry name" value="CMAS"/>
    <property type="match status" value="1"/>
</dbReference>
<dbReference type="InterPro" id="IPR003333">
    <property type="entry name" value="CMAS"/>
</dbReference>
<comment type="similarity">
    <text evidence="1">Belongs to the CFA/CMAS family.</text>
</comment>
<dbReference type="InterPro" id="IPR050723">
    <property type="entry name" value="CFA/CMAS"/>
</dbReference>
<feature type="active site" evidence="6">
    <location>
        <position position="389"/>
    </location>
</feature>
<gene>
    <name evidence="7" type="ORF">C0W93_11865</name>
</gene>
<keyword evidence="4" id="KW-0949">S-adenosyl-L-methionine</keyword>
<name>A0A2T3KUK5_PHOLD</name>
<evidence type="ECO:0000256" key="1">
    <source>
        <dbReference type="ARBA" id="ARBA00010815"/>
    </source>
</evidence>
<proteinExistence type="inferred from homology"/>
<dbReference type="PANTHER" id="PTHR43667:SF2">
    <property type="entry name" value="FATTY ACID C-METHYL TRANSFERASE"/>
    <property type="match status" value="1"/>
</dbReference>
<dbReference type="PIRSF" id="PIRSF003085">
    <property type="entry name" value="CMAS"/>
    <property type="match status" value="1"/>
</dbReference>
<dbReference type="GO" id="GO:0008610">
    <property type="term" value="P:lipid biosynthetic process"/>
    <property type="evidence" value="ECO:0007669"/>
    <property type="project" value="InterPro"/>
</dbReference>
<evidence type="ECO:0000256" key="5">
    <source>
        <dbReference type="ARBA" id="ARBA00023098"/>
    </source>
</evidence>
<keyword evidence="2 7" id="KW-0489">Methyltransferase</keyword>
<dbReference type="AlphaFoldDB" id="A0A2T3KUK5"/>
<protein>
    <submittedName>
        <fullName evidence="7">Class I SAM-dependent methyltransferase</fullName>
    </submittedName>
</protein>
<evidence type="ECO:0000313" key="8">
    <source>
        <dbReference type="Proteomes" id="UP000240530"/>
    </source>
</evidence>
<dbReference type="SUPFAM" id="SSF53335">
    <property type="entry name" value="S-adenosyl-L-methionine-dependent methyltransferases"/>
    <property type="match status" value="1"/>
</dbReference>
<keyword evidence="3 7" id="KW-0808">Transferase</keyword>
<dbReference type="CDD" id="cd02440">
    <property type="entry name" value="AdoMet_MTases"/>
    <property type="match status" value="1"/>
</dbReference>
<dbReference type="GO" id="GO:0008168">
    <property type="term" value="F:methyltransferase activity"/>
    <property type="evidence" value="ECO:0007669"/>
    <property type="project" value="UniProtKB-KW"/>
</dbReference>
<dbReference type="RefSeq" id="WP_045069049.1">
    <property type="nucleotide sequence ID" value="NZ_CP131579.1"/>
</dbReference>
<evidence type="ECO:0000256" key="2">
    <source>
        <dbReference type="ARBA" id="ARBA00022603"/>
    </source>
</evidence>
<comment type="caution">
    <text evidence="7">The sequence shown here is derived from an EMBL/GenBank/DDBJ whole genome shotgun (WGS) entry which is preliminary data.</text>
</comment>
<reference evidence="7 8" key="1">
    <citation type="submission" date="2018-03" db="EMBL/GenBank/DDBJ databases">
        <title>Whole genome sequencing of Histamine producing bacteria.</title>
        <authorList>
            <person name="Butler K."/>
        </authorList>
    </citation>
    <scope>NUCLEOTIDE SEQUENCE [LARGE SCALE GENOMIC DNA]</scope>
    <source>
        <strain evidence="7 8">Res.4.1</strain>
    </source>
</reference>
<keyword evidence="5" id="KW-0443">Lipid metabolism</keyword>
<organism evidence="7 8">
    <name type="scientific">Photobacterium leiognathi subsp. mandapamensis</name>
    <name type="common">Photobacterium mandapamensis</name>
    <dbReference type="NCBI Taxonomy" id="48408"/>
    <lineage>
        <taxon>Bacteria</taxon>
        <taxon>Pseudomonadati</taxon>
        <taxon>Pseudomonadota</taxon>
        <taxon>Gammaproteobacteria</taxon>
        <taxon>Vibrionales</taxon>
        <taxon>Vibrionaceae</taxon>
        <taxon>Photobacterium</taxon>
    </lineage>
</organism>
<dbReference type="PANTHER" id="PTHR43667">
    <property type="entry name" value="CYCLOPROPANE-FATTY-ACYL-PHOSPHOLIPID SYNTHASE"/>
    <property type="match status" value="1"/>
</dbReference>
<evidence type="ECO:0000313" key="7">
    <source>
        <dbReference type="EMBL" id="PSV10413.1"/>
    </source>
</evidence>
<evidence type="ECO:0000256" key="4">
    <source>
        <dbReference type="ARBA" id="ARBA00022691"/>
    </source>
</evidence>